<dbReference type="PROSITE" id="PS50093">
    <property type="entry name" value="PKD"/>
    <property type="match status" value="1"/>
</dbReference>
<dbReference type="InterPro" id="IPR013783">
    <property type="entry name" value="Ig-like_fold"/>
</dbReference>
<dbReference type="InterPro" id="IPR018391">
    <property type="entry name" value="PQQ_b-propeller_rpt"/>
</dbReference>
<dbReference type="CDD" id="cd00146">
    <property type="entry name" value="PKD"/>
    <property type="match status" value="1"/>
</dbReference>
<name>A0A4D6H8S5_9EURY</name>
<dbReference type="InterPro" id="IPR035986">
    <property type="entry name" value="PKD_dom_sf"/>
</dbReference>
<reference evidence="2 3" key="1">
    <citation type="journal article" date="2019" name="Nat. Commun.">
        <title>A new type of DNA phosphorothioation-based antiviral system in archaea.</title>
        <authorList>
            <person name="Xiong L."/>
            <person name="Liu S."/>
            <person name="Chen S."/>
            <person name="Xiao Y."/>
            <person name="Zhu B."/>
            <person name="Gao Y."/>
            <person name="Zhang Y."/>
            <person name="Chen B."/>
            <person name="Luo J."/>
            <person name="Deng Z."/>
            <person name="Chen X."/>
            <person name="Wang L."/>
            <person name="Chen S."/>
        </authorList>
    </citation>
    <scope>NUCLEOTIDE SEQUENCE [LARGE SCALE GENOMIC DNA]</scope>
    <source>
        <strain evidence="2 3">CBA1105</strain>
    </source>
</reference>
<gene>
    <name evidence="2" type="ORF">DV733_01825</name>
</gene>
<evidence type="ECO:0000313" key="3">
    <source>
        <dbReference type="Proteomes" id="UP000296706"/>
    </source>
</evidence>
<accession>A0A4D6H8S5</accession>
<dbReference type="Gene3D" id="2.140.10.10">
    <property type="entry name" value="Quinoprotein alcohol dehydrogenase-like superfamily"/>
    <property type="match status" value="1"/>
</dbReference>
<feature type="domain" description="PKD" evidence="1">
    <location>
        <begin position="497"/>
        <end position="580"/>
    </location>
</feature>
<dbReference type="RefSeq" id="WP_049993480.1">
    <property type="nucleotide sequence ID" value="NZ_CP031310.1"/>
</dbReference>
<dbReference type="PANTHER" id="PTHR34512:SF30">
    <property type="entry name" value="OUTER MEMBRANE PROTEIN ASSEMBLY FACTOR BAMB"/>
    <property type="match status" value="1"/>
</dbReference>
<dbReference type="SUPFAM" id="SSF49299">
    <property type="entry name" value="PKD domain"/>
    <property type="match status" value="1"/>
</dbReference>
<evidence type="ECO:0000259" key="1">
    <source>
        <dbReference type="PROSITE" id="PS50093"/>
    </source>
</evidence>
<dbReference type="PROSITE" id="PS51318">
    <property type="entry name" value="TAT"/>
    <property type="match status" value="1"/>
</dbReference>
<proteinExistence type="predicted"/>
<dbReference type="InterPro" id="IPR011047">
    <property type="entry name" value="Quinoprotein_ADH-like_sf"/>
</dbReference>
<dbReference type="SUPFAM" id="SSF50998">
    <property type="entry name" value="Quinoprotein alcohol dehydrogenase-like"/>
    <property type="match status" value="2"/>
</dbReference>
<dbReference type="Proteomes" id="UP000296706">
    <property type="component" value="Chromosome"/>
</dbReference>
<dbReference type="InterPro" id="IPR006311">
    <property type="entry name" value="TAT_signal"/>
</dbReference>
<dbReference type="Pfam" id="PF13360">
    <property type="entry name" value="PQQ_2"/>
    <property type="match status" value="2"/>
</dbReference>
<dbReference type="GeneID" id="39846567"/>
<dbReference type="EMBL" id="CP031310">
    <property type="protein sequence ID" value="QCC50035.1"/>
    <property type="molecule type" value="Genomic_DNA"/>
</dbReference>
<dbReference type="SMART" id="SM00564">
    <property type="entry name" value="PQQ"/>
    <property type="match status" value="6"/>
</dbReference>
<sequence>MVSLNRRSVLKLSALATGGFAGAASTSSGATAASDATWPGFQYDSANTGYVANGPTPTSGLSVERTYEVANQSQGSPVIADGKLFVTTSERSESNVPPKFYAFDLADGSVVWTYEGALEETYSLPVSPILAHDGLVYMIEEGIGHLRALDQDTGEHAWAAEVGRRSIVHEPLNDVIFCSGYGLDAKTGETRWHTDHFPVRSAAFAAGSGAIYYEESKPDSNQQYLTAISSADGELLWQYEASWWGSPTATADAVYAPKDGRRVAAYDPADGTELWTSKELGYEFLASVAVKDDTVFASYDTVIALDASDGSVRWETNVEGQYSSYPTPVVVDDVVYVPRDPGIVALDARDGTVLTRFEMSSGETIAVGDDALYTGQRHIHRVTGTGGGEANLVLEMTGDTAEAGGEATIDYILTNRGSAEATGLQGYVYRPSSDWTIEEAGAFTTLGAGETATASVTLAVPTDARGEYTFDGTVESESGSSATARCTVTVEPANETPEAAFSYEPSEPVVGEEVTFDAAAASDPDGTIVQYSWEFDDGSADADGVTTTRTFDSPGDYAVTLTVTDGEGATASVTKTVTVEQTPFGRWKEAHLETATRLDELAVSNFGAAERASAANEAYTTAVDDGRLSRTDATEAVQRLDRGLGITEDVFEYTTDAPELSTNEFDLIGEMARPVLDTTLELAMTAISIGKKLAKGAGLGTKNVLKVAKSKAFDAMTSLLSAAFGNTVDVASEVKTKGDTIVSKLQEGVYETVDQMLEFKEQLLDELVESVSASLQYAMEQSLLFSPVVSEVYPDGTGVSLTDGLAVFYARLSADPVANAGLDGTMAGASTAASDASASIQSEAEDTQALIADAKEFNEEYSLSTAIYDLFETPDSDDIVQTLVSAVLFLAGGVVDAFSTGGGYGALVKISVTHHLGLWGIQAGDPL</sequence>
<dbReference type="Gene3D" id="2.60.40.10">
    <property type="entry name" value="Immunoglobulins"/>
    <property type="match status" value="2"/>
</dbReference>
<keyword evidence="3" id="KW-1185">Reference proteome</keyword>
<dbReference type="STRING" id="1457250.GCA_000755225_02661"/>
<dbReference type="InterPro" id="IPR000601">
    <property type="entry name" value="PKD_dom"/>
</dbReference>
<dbReference type="SMART" id="SM00089">
    <property type="entry name" value="PKD"/>
    <property type="match status" value="1"/>
</dbReference>
<dbReference type="InterPro" id="IPR002372">
    <property type="entry name" value="PQQ_rpt_dom"/>
</dbReference>
<dbReference type="PANTHER" id="PTHR34512">
    <property type="entry name" value="CELL SURFACE PROTEIN"/>
    <property type="match status" value="1"/>
</dbReference>
<protein>
    <submittedName>
        <fullName evidence="2">PKD domain-containing protein</fullName>
    </submittedName>
</protein>
<dbReference type="AlphaFoldDB" id="A0A4D6H8S5"/>
<dbReference type="InterPro" id="IPR015943">
    <property type="entry name" value="WD40/YVTN_repeat-like_dom_sf"/>
</dbReference>
<dbReference type="KEGG" id="hsn:DV733_01825"/>
<dbReference type="Gene3D" id="2.130.10.10">
    <property type="entry name" value="YVTN repeat-like/Quinoprotein amine dehydrogenase"/>
    <property type="match status" value="1"/>
</dbReference>
<dbReference type="Pfam" id="PF18911">
    <property type="entry name" value="PKD_4"/>
    <property type="match status" value="1"/>
</dbReference>
<evidence type="ECO:0000313" key="2">
    <source>
        <dbReference type="EMBL" id="QCC50035.1"/>
    </source>
</evidence>
<dbReference type="InterPro" id="IPR022409">
    <property type="entry name" value="PKD/Chitinase_dom"/>
</dbReference>
<organism evidence="2 3">
    <name type="scientific">Halapricum salinum</name>
    <dbReference type="NCBI Taxonomy" id="1457250"/>
    <lineage>
        <taxon>Archaea</taxon>
        <taxon>Methanobacteriati</taxon>
        <taxon>Methanobacteriota</taxon>
        <taxon>Stenosarchaea group</taxon>
        <taxon>Halobacteria</taxon>
        <taxon>Halobacteriales</taxon>
        <taxon>Haloarculaceae</taxon>
        <taxon>Halapricum</taxon>
    </lineage>
</organism>